<keyword evidence="3" id="KW-1185">Reference proteome</keyword>
<evidence type="ECO:0000313" key="2">
    <source>
        <dbReference type="EMBL" id="MBA8916242.1"/>
    </source>
</evidence>
<protein>
    <submittedName>
        <fullName evidence="2">Uncharacterized protein</fullName>
    </submittedName>
</protein>
<dbReference type="Proteomes" id="UP000543554">
    <property type="component" value="Unassembled WGS sequence"/>
</dbReference>
<comment type="caution">
    <text evidence="2">The sequence shown here is derived from an EMBL/GenBank/DDBJ whole genome shotgun (WGS) entry which is preliminary data.</text>
</comment>
<reference evidence="2 3" key="1">
    <citation type="submission" date="2020-08" db="EMBL/GenBank/DDBJ databases">
        <title>Genomic Encyclopedia of Type Strains, Phase IV (KMG-IV): sequencing the most valuable type-strain genomes for metagenomic binning, comparative biology and taxonomic classification.</title>
        <authorList>
            <person name="Goeker M."/>
        </authorList>
    </citation>
    <scope>NUCLEOTIDE SEQUENCE [LARGE SCALE GENOMIC DNA]</scope>
    <source>
        <strain evidence="2 3">DSM 11490</strain>
    </source>
</reference>
<gene>
    <name evidence="2" type="ORF">HNR51_005363</name>
</gene>
<evidence type="ECO:0000313" key="3">
    <source>
        <dbReference type="Proteomes" id="UP000543554"/>
    </source>
</evidence>
<organism evidence="2 3">
    <name type="scientific">Methylorubrum thiocyanatum</name>
    <dbReference type="NCBI Taxonomy" id="47958"/>
    <lineage>
        <taxon>Bacteria</taxon>
        <taxon>Pseudomonadati</taxon>
        <taxon>Pseudomonadota</taxon>
        <taxon>Alphaproteobacteria</taxon>
        <taxon>Hyphomicrobiales</taxon>
        <taxon>Methylobacteriaceae</taxon>
        <taxon>Methylorubrum</taxon>
    </lineage>
</organism>
<dbReference type="EMBL" id="JACJIB010000020">
    <property type="protein sequence ID" value="MBA8916242.1"/>
    <property type="molecule type" value="Genomic_DNA"/>
</dbReference>
<evidence type="ECO:0000256" key="1">
    <source>
        <dbReference type="SAM" id="MobiDB-lite"/>
    </source>
</evidence>
<name>A0AA40VDS9_9HYPH</name>
<feature type="region of interest" description="Disordered" evidence="1">
    <location>
        <begin position="1"/>
        <end position="31"/>
    </location>
</feature>
<dbReference type="RefSeq" id="WP_182556938.1">
    <property type="nucleotide sequence ID" value="NZ_BPRF01000046.1"/>
</dbReference>
<accession>A0AA40VDS9</accession>
<proteinExistence type="predicted"/>
<dbReference type="AlphaFoldDB" id="A0AA40VDS9"/>
<sequence length="72" mass="7577">MPSSAQRAHASGPLENTGPVTLNIDNTGPRPWPIEPLPPEYVPIEATILTAFFVSSPLSTLARAGAARLLKA</sequence>